<dbReference type="PROSITE" id="PS50106">
    <property type="entry name" value="PDZ"/>
    <property type="match status" value="1"/>
</dbReference>
<protein>
    <recommendedName>
        <fullName evidence="3">PDZ domain-containing protein</fullName>
    </recommendedName>
</protein>
<feature type="transmembrane region" description="Helical" evidence="2">
    <location>
        <begin position="124"/>
        <end position="147"/>
    </location>
</feature>
<evidence type="ECO:0000313" key="4">
    <source>
        <dbReference type="EMBL" id="CAC5414467.1"/>
    </source>
</evidence>
<dbReference type="PANTHER" id="PTHR14191">
    <property type="entry name" value="PDZ DOMAIN CONTAINING PROTEIN"/>
    <property type="match status" value="1"/>
</dbReference>
<dbReference type="GO" id="GO:0043495">
    <property type="term" value="F:protein-membrane adaptor activity"/>
    <property type="evidence" value="ECO:0007669"/>
    <property type="project" value="TreeGrafter"/>
</dbReference>
<feature type="domain" description="PDZ" evidence="3">
    <location>
        <begin position="1"/>
        <end position="84"/>
    </location>
</feature>
<dbReference type="Proteomes" id="UP000507470">
    <property type="component" value="Unassembled WGS sequence"/>
</dbReference>
<dbReference type="EMBL" id="CACVKT020008348">
    <property type="protein sequence ID" value="CAC5414467.1"/>
    <property type="molecule type" value="Genomic_DNA"/>
</dbReference>
<keyword evidence="2" id="KW-0472">Membrane</keyword>
<sequence>MRKGKIVTATTARFGFTLQNDSCTNRFYTYHIEENSPAAAAGLQHRDVLIEVNGENIENSSSQYVSSKIKNSVQGVQLLVLDSVSSDYFKRTGIDVHSKMRNVENVTPTTPFNKKDGFCDEIAIEYWACCFCFVVCALGLAGVFIVAPIHVPIVTRDCSGQVEYEFRL</sequence>
<organism evidence="4 5">
    <name type="scientific">Mytilus coruscus</name>
    <name type="common">Sea mussel</name>
    <dbReference type="NCBI Taxonomy" id="42192"/>
    <lineage>
        <taxon>Eukaryota</taxon>
        <taxon>Metazoa</taxon>
        <taxon>Spiralia</taxon>
        <taxon>Lophotrochozoa</taxon>
        <taxon>Mollusca</taxon>
        <taxon>Bivalvia</taxon>
        <taxon>Autobranchia</taxon>
        <taxon>Pteriomorphia</taxon>
        <taxon>Mytilida</taxon>
        <taxon>Mytiloidea</taxon>
        <taxon>Mytilidae</taxon>
        <taxon>Mytilinae</taxon>
        <taxon>Mytilus</taxon>
    </lineage>
</organism>
<gene>
    <name evidence="4" type="ORF">MCOR_47263</name>
</gene>
<dbReference type="GO" id="GO:0016324">
    <property type="term" value="C:apical plasma membrane"/>
    <property type="evidence" value="ECO:0007669"/>
    <property type="project" value="TreeGrafter"/>
</dbReference>
<reference evidence="4 5" key="1">
    <citation type="submission" date="2020-06" db="EMBL/GenBank/DDBJ databases">
        <authorList>
            <person name="Li R."/>
            <person name="Bekaert M."/>
        </authorList>
    </citation>
    <scope>NUCLEOTIDE SEQUENCE [LARGE SCALE GENOMIC DNA]</scope>
    <source>
        <strain evidence="5">wild</strain>
    </source>
</reference>
<name>A0A6J8E261_MYTCO</name>
<accession>A0A6J8E261</accession>
<evidence type="ECO:0000256" key="2">
    <source>
        <dbReference type="SAM" id="Phobius"/>
    </source>
</evidence>
<dbReference type="Pfam" id="PF00595">
    <property type="entry name" value="PDZ"/>
    <property type="match status" value="1"/>
</dbReference>
<keyword evidence="5" id="KW-1185">Reference proteome</keyword>
<dbReference type="SMART" id="SM00228">
    <property type="entry name" value="PDZ"/>
    <property type="match status" value="1"/>
</dbReference>
<keyword evidence="2" id="KW-1133">Transmembrane helix</keyword>
<dbReference type="PANTHER" id="PTHR14191:SF3">
    <property type="entry name" value="NA(+)_H(+) EXCHANGE REGULATORY COFACTOR-LIKE PROTEIN NRFL-1"/>
    <property type="match status" value="1"/>
</dbReference>
<evidence type="ECO:0000256" key="1">
    <source>
        <dbReference type="ARBA" id="ARBA00022737"/>
    </source>
</evidence>
<dbReference type="InterPro" id="IPR001478">
    <property type="entry name" value="PDZ"/>
</dbReference>
<dbReference type="OrthoDB" id="6513268at2759"/>
<evidence type="ECO:0000259" key="3">
    <source>
        <dbReference type="PROSITE" id="PS50106"/>
    </source>
</evidence>
<dbReference type="GO" id="GO:0072659">
    <property type="term" value="P:protein localization to plasma membrane"/>
    <property type="evidence" value="ECO:0007669"/>
    <property type="project" value="TreeGrafter"/>
</dbReference>
<keyword evidence="1" id="KW-0677">Repeat</keyword>
<dbReference type="Gene3D" id="2.30.42.10">
    <property type="match status" value="1"/>
</dbReference>
<dbReference type="AlphaFoldDB" id="A0A6J8E261"/>
<keyword evidence="2" id="KW-0812">Transmembrane</keyword>
<dbReference type="InterPro" id="IPR051067">
    <property type="entry name" value="NHER"/>
</dbReference>
<dbReference type="SUPFAM" id="SSF50156">
    <property type="entry name" value="PDZ domain-like"/>
    <property type="match status" value="1"/>
</dbReference>
<evidence type="ECO:0000313" key="5">
    <source>
        <dbReference type="Proteomes" id="UP000507470"/>
    </source>
</evidence>
<dbReference type="InterPro" id="IPR036034">
    <property type="entry name" value="PDZ_sf"/>
</dbReference>
<proteinExistence type="predicted"/>